<sequence>MEPVRGTFSIEEPSSNPSTLSAVPDEDLFDLRRIKMSMVITLIVMIPISVAYGFMNMNCGDAGLKALKQEEHLHVIDDLDRLNKFQSLYGLESLPKVCEPLLGQIVEVTAASLGDYGYYYVSVRSPGSTTSECHMAPPCLTELWCGRGAMIPTNLGMMLAVIVAIFVLVLGILDLKHQYFRQQQILESLGNNTAQIYRMIVSGRAARHLTHVTYGPNSLLRWMAFKNCPWVELAFLVIFYLIIVVNPNVRMTVVIEFSPMLTAIIPFASILCLRFGLWIFCVIKYSRRAAAEQTFDIAFCTVPENHAVCVIYRRFIYWFCNIGNLPLGQPPPNMNVAYRKPMVLVRSQLLAHRSDPDNDESAIVGWSLKMCCGNYNRSRRGVTVFFNGWSALWREFPVDPARIHDLQRWLMDPIHRDLFRYEGVALRATEILPWDNDRLHDPLRQPHELEVPQSMQLTKVFSLRCVDGNHGQLTLYLTTMAGEELAPMTASGADLVADLCYRVSVEGHEGFQVKVALPNGQTLDSLDPKKSLSDAFRDFMG</sequence>
<feature type="region of interest" description="Disordered" evidence="1">
    <location>
        <begin position="1"/>
        <end position="21"/>
    </location>
</feature>
<dbReference type="AlphaFoldDB" id="A0A9P1C337"/>
<comment type="caution">
    <text evidence="3">The sequence shown here is derived from an EMBL/GenBank/DDBJ whole genome shotgun (WGS) entry which is preliminary data.</text>
</comment>
<dbReference type="EMBL" id="CAMXCT010000902">
    <property type="protein sequence ID" value="CAI3984602.1"/>
    <property type="molecule type" value="Genomic_DNA"/>
</dbReference>
<keyword evidence="5" id="KW-1185">Reference proteome</keyword>
<accession>A0A9P1C337</accession>
<feature type="transmembrane region" description="Helical" evidence="2">
    <location>
        <begin position="36"/>
        <end position="55"/>
    </location>
</feature>
<feature type="transmembrane region" description="Helical" evidence="2">
    <location>
        <begin position="155"/>
        <end position="173"/>
    </location>
</feature>
<keyword evidence="2" id="KW-1133">Transmembrane helix</keyword>
<reference evidence="3" key="1">
    <citation type="submission" date="2022-10" db="EMBL/GenBank/DDBJ databases">
        <authorList>
            <person name="Chen Y."/>
            <person name="Dougan E. K."/>
            <person name="Chan C."/>
            <person name="Rhodes N."/>
            <person name="Thang M."/>
        </authorList>
    </citation>
    <scope>NUCLEOTIDE SEQUENCE</scope>
</reference>
<organism evidence="3">
    <name type="scientific">Cladocopium goreaui</name>
    <dbReference type="NCBI Taxonomy" id="2562237"/>
    <lineage>
        <taxon>Eukaryota</taxon>
        <taxon>Sar</taxon>
        <taxon>Alveolata</taxon>
        <taxon>Dinophyceae</taxon>
        <taxon>Suessiales</taxon>
        <taxon>Symbiodiniaceae</taxon>
        <taxon>Cladocopium</taxon>
    </lineage>
</organism>
<gene>
    <name evidence="3" type="ORF">C1SCF055_LOCUS12127</name>
</gene>
<dbReference type="EMBL" id="CAMXCT030000902">
    <property type="protein sequence ID" value="CAL4771914.1"/>
    <property type="molecule type" value="Genomic_DNA"/>
</dbReference>
<keyword evidence="2" id="KW-0472">Membrane</keyword>
<feature type="compositionally biased region" description="Polar residues" evidence="1">
    <location>
        <begin position="12"/>
        <end position="21"/>
    </location>
</feature>
<dbReference type="EMBL" id="CAMXCT020000902">
    <property type="protein sequence ID" value="CAL1137977.1"/>
    <property type="molecule type" value="Genomic_DNA"/>
</dbReference>
<reference evidence="4 5" key="2">
    <citation type="submission" date="2024-05" db="EMBL/GenBank/DDBJ databases">
        <authorList>
            <person name="Chen Y."/>
            <person name="Shah S."/>
            <person name="Dougan E. K."/>
            <person name="Thang M."/>
            <person name="Chan C."/>
        </authorList>
    </citation>
    <scope>NUCLEOTIDE SEQUENCE [LARGE SCALE GENOMIC DNA]</scope>
</reference>
<evidence type="ECO:0000313" key="4">
    <source>
        <dbReference type="EMBL" id="CAL4771914.1"/>
    </source>
</evidence>
<evidence type="ECO:0000256" key="2">
    <source>
        <dbReference type="SAM" id="Phobius"/>
    </source>
</evidence>
<proteinExistence type="predicted"/>
<evidence type="ECO:0000256" key="1">
    <source>
        <dbReference type="SAM" id="MobiDB-lite"/>
    </source>
</evidence>
<name>A0A9P1C337_9DINO</name>
<keyword evidence="2" id="KW-0812">Transmembrane</keyword>
<protein>
    <submittedName>
        <fullName evidence="3">Uncharacterized protein</fullName>
    </submittedName>
</protein>
<feature type="transmembrane region" description="Helical" evidence="2">
    <location>
        <begin position="230"/>
        <end position="249"/>
    </location>
</feature>
<evidence type="ECO:0000313" key="3">
    <source>
        <dbReference type="EMBL" id="CAI3984602.1"/>
    </source>
</evidence>
<feature type="transmembrane region" description="Helical" evidence="2">
    <location>
        <begin position="261"/>
        <end position="283"/>
    </location>
</feature>
<evidence type="ECO:0000313" key="5">
    <source>
        <dbReference type="Proteomes" id="UP001152797"/>
    </source>
</evidence>
<dbReference type="Proteomes" id="UP001152797">
    <property type="component" value="Unassembled WGS sequence"/>
</dbReference>
<dbReference type="OrthoDB" id="10286971at2759"/>